<dbReference type="GO" id="GO:0005774">
    <property type="term" value="C:vacuolar membrane"/>
    <property type="evidence" value="ECO:0007669"/>
    <property type="project" value="TreeGrafter"/>
</dbReference>
<feature type="transmembrane region" description="Helical" evidence="5">
    <location>
        <begin position="354"/>
        <end position="375"/>
    </location>
</feature>
<feature type="transmembrane region" description="Helical" evidence="5">
    <location>
        <begin position="242"/>
        <end position="269"/>
    </location>
</feature>
<dbReference type="GO" id="GO:0015179">
    <property type="term" value="F:L-amino acid transmembrane transporter activity"/>
    <property type="evidence" value="ECO:0007669"/>
    <property type="project" value="TreeGrafter"/>
</dbReference>
<evidence type="ECO:0000313" key="7">
    <source>
        <dbReference type="WBParaSite" id="HPLM_0000914501-mRNA-1"/>
    </source>
</evidence>
<feature type="transmembrane region" description="Helical" evidence="5">
    <location>
        <begin position="328"/>
        <end position="348"/>
    </location>
</feature>
<name>A0A0N4WER3_HAEPC</name>
<dbReference type="PANTHER" id="PTHR22950:SF703">
    <property type="entry name" value="AMINO ACID TRANSPORTER TRANSMEMBRANE DOMAIN-CONTAINING PROTEIN"/>
    <property type="match status" value="1"/>
</dbReference>
<evidence type="ECO:0000259" key="6">
    <source>
        <dbReference type="Pfam" id="PF01490"/>
    </source>
</evidence>
<accession>A0A0N4WER3</accession>
<evidence type="ECO:0000256" key="2">
    <source>
        <dbReference type="ARBA" id="ARBA00022692"/>
    </source>
</evidence>
<feature type="transmembrane region" description="Helical" evidence="5">
    <location>
        <begin position="54"/>
        <end position="77"/>
    </location>
</feature>
<evidence type="ECO:0000256" key="3">
    <source>
        <dbReference type="ARBA" id="ARBA00022989"/>
    </source>
</evidence>
<dbReference type="PANTHER" id="PTHR22950">
    <property type="entry name" value="AMINO ACID TRANSPORTER"/>
    <property type="match status" value="1"/>
</dbReference>
<keyword evidence="3 5" id="KW-1133">Transmembrane helix</keyword>
<feature type="transmembrane region" description="Helical" evidence="5">
    <location>
        <begin position="135"/>
        <end position="158"/>
    </location>
</feature>
<dbReference type="Pfam" id="PF01490">
    <property type="entry name" value="Aa_trans"/>
    <property type="match status" value="1"/>
</dbReference>
<dbReference type="InterPro" id="IPR013057">
    <property type="entry name" value="AA_transpt_TM"/>
</dbReference>
<feature type="transmembrane region" description="Helical" evidence="5">
    <location>
        <begin position="109"/>
        <end position="129"/>
    </location>
</feature>
<protein>
    <submittedName>
        <fullName evidence="7">Aa_trans domain-containing protein</fullName>
    </submittedName>
</protein>
<evidence type="ECO:0000256" key="5">
    <source>
        <dbReference type="SAM" id="Phobius"/>
    </source>
</evidence>
<feature type="transmembrane region" description="Helical" evidence="5">
    <location>
        <begin position="21"/>
        <end position="42"/>
    </location>
</feature>
<dbReference type="FunFam" id="1.20.1740.10:FF:000052">
    <property type="entry name" value="Lysine histidine transporter-like 3"/>
    <property type="match status" value="1"/>
</dbReference>
<evidence type="ECO:0000256" key="4">
    <source>
        <dbReference type="ARBA" id="ARBA00023136"/>
    </source>
</evidence>
<keyword evidence="4 5" id="KW-0472">Membrane</keyword>
<feature type="transmembrane region" description="Helical" evidence="5">
    <location>
        <begin position="289"/>
        <end position="307"/>
    </location>
</feature>
<feature type="transmembrane region" description="Helical" evidence="5">
    <location>
        <begin position="170"/>
        <end position="193"/>
    </location>
</feature>
<dbReference type="OMA" id="HVITTIV"/>
<comment type="subcellular location">
    <subcellularLocation>
        <location evidence="1">Membrane</location>
        <topology evidence="1">Multi-pass membrane protein</topology>
    </subcellularLocation>
</comment>
<sequence>LGLSRAYSRLKHTPMENIHGLHWAMAAVFVVGDMAGGGMIALPNALTCSGLIPGLILISLCALCSGYTGLQLAYNWTMLQKRWPMYRGICRKPYGEIAFRACGQRMRSFIAVMVCLTQFGFATVLILLAAKNTAILLHFFFSIKINFCWLIVIVGLIVWPATMLRSPMHFWQVAVFSALSSSIAVCLLVIGFVHDAPVCGQDTSYRAFDLRNFFMAYGTMVFAFGGHAVFPTIQNDMRKPRLFTRSVWVAISVIVTYYVVISVMGYFIYGASVGDAIIPSVQLQWVQQTVNLMIALHVITTIVIVFSPLTQQVEEILRIPHHFGWQRFLVRSVLFWTVIFVALSLPNFGPLLDLIGASTMSMMTMIMPSIFYLFLCRKILIKEGKRSPDAPDDEGATFKDILNYVPRRVLSLISNRLHVLAFGIIGGLAATGFSIVALSSADVAAPCYVQYIRQGGLPFVASRDGTVNCCGLFQNITVSGNSPTGYCSAFRPT</sequence>
<evidence type="ECO:0000256" key="1">
    <source>
        <dbReference type="ARBA" id="ARBA00004141"/>
    </source>
</evidence>
<feature type="transmembrane region" description="Helical" evidence="5">
    <location>
        <begin position="417"/>
        <end position="438"/>
    </location>
</feature>
<feature type="domain" description="Amino acid transporter transmembrane" evidence="6">
    <location>
        <begin position="21"/>
        <end position="382"/>
    </location>
</feature>
<proteinExistence type="predicted"/>
<reference evidence="7" key="1">
    <citation type="submission" date="2017-02" db="UniProtKB">
        <authorList>
            <consortium name="WormBaseParasite"/>
        </authorList>
    </citation>
    <scope>IDENTIFICATION</scope>
</reference>
<dbReference type="WBParaSite" id="HPLM_0000914501-mRNA-1">
    <property type="protein sequence ID" value="HPLM_0000914501-mRNA-1"/>
    <property type="gene ID" value="HPLM_0000914501"/>
</dbReference>
<keyword evidence="2 5" id="KW-0812">Transmembrane</keyword>
<feature type="transmembrane region" description="Helical" evidence="5">
    <location>
        <begin position="213"/>
        <end position="230"/>
    </location>
</feature>
<organism evidence="7">
    <name type="scientific">Haemonchus placei</name>
    <name type="common">Barber's pole worm</name>
    <dbReference type="NCBI Taxonomy" id="6290"/>
    <lineage>
        <taxon>Eukaryota</taxon>
        <taxon>Metazoa</taxon>
        <taxon>Ecdysozoa</taxon>
        <taxon>Nematoda</taxon>
        <taxon>Chromadorea</taxon>
        <taxon>Rhabditida</taxon>
        <taxon>Rhabditina</taxon>
        <taxon>Rhabditomorpha</taxon>
        <taxon>Strongyloidea</taxon>
        <taxon>Trichostrongylidae</taxon>
        <taxon>Haemonchus</taxon>
    </lineage>
</organism>
<dbReference type="AlphaFoldDB" id="A0A0N4WER3"/>